<protein>
    <recommendedName>
        <fullName evidence="7">Coiled-coil domain-containing protein</fullName>
    </recommendedName>
</protein>
<dbReference type="PANTHER" id="PTHR21549">
    <property type="entry name" value="MUTATED IN BLADDER CANCER 1"/>
    <property type="match status" value="1"/>
</dbReference>
<sequence>MDWKLHCRNIKQLDLEEVKKTAEVFKKKSEDIEAKIFQLSNARQSMKNNNILRVHINTWRKEMSYLKKEEKEIESLLKDNCFLWIFKEKAILETESVNLANIEKLQSIISTPLYALRKEIKEWNEIDMKDERLLKQNSVKEAIQNLSDCIQNLNNSLSEESELLSKSQEDGKDDLITNEYKKKPFTCNIKDMGIPENAWDWQCSNSEYLSTMLSEFIMLDFEFYNQLEVIKKEYESLRLTDEQLWNSDELEMFEYIWDTYRRQILHQRRHYTLDFLSRLFADRNTKEITDLMDHCERVNQLKDRAVTINRVWKKSRDDLSIRIQATLLQISELSNEKRLKTEKYQSQKELCDFLKEQVQRWRKEKLEMSELEEKENAKLKAQQAEAESVKKAKEMAIRKIIKDKIAEHQSRKAAEKQEQAENEAARLKFLRDMHAKQSRIDMARLKEAQDLRLAEIKQKRLLSQLEKIKLSDERESRLEKLRKKVRPNVLPDPNRSMSDTESWRLKTEDHLHNTETSIERQMSNSTATTTTTSNNISNRFESKLYTYTNAQLCADNRTRLTTALYNAGVLDTDYARMVLSSVTPNRQTRKDTITSKEFQEALNDTVHNLF</sequence>
<evidence type="ECO:0008006" key="7">
    <source>
        <dbReference type="Google" id="ProtNLM"/>
    </source>
</evidence>
<keyword evidence="1 2" id="KW-0175">Coiled coil</keyword>
<evidence type="ECO:0000256" key="3">
    <source>
        <dbReference type="SAM" id="MobiDB-lite"/>
    </source>
</evidence>
<dbReference type="WBParaSite" id="TREG1_40390.2">
    <property type="protein sequence ID" value="TREG1_40390.2"/>
    <property type="gene ID" value="TREG1_40390"/>
</dbReference>
<accession>A0AA85JTQ0</accession>
<dbReference type="Proteomes" id="UP000050795">
    <property type="component" value="Unassembled WGS sequence"/>
</dbReference>
<feature type="coiled-coil region" evidence="2">
    <location>
        <begin position="316"/>
        <end position="433"/>
    </location>
</feature>
<name>A0AA85JTQ0_TRIRE</name>
<evidence type="ECO:0000313" key="6">
    <source>
        <dbReference type="WBParaSite" id="TREG1_40390.3"/>
    </source>
</evidence>
<keyword evidence="4" id="KW-1185">Reference proteome</keyword>
<evidence type="ECO:0000256" key="2">
    <source>
        <dbReference type="SAM" id="Coils"/>
    </source>
</evidence>
<reference evidence="4" key="1">
    <citation type="submission" date="2022-06" db="EMBL/GenBank/DDBJ databases">
        <authorList>
            <person name="Berger JAMES D."/>
            <person name="Berger JAMES D."/>
        </authorList>
    </citation>
    <scope>NUCLEOTIDE SEQUENCE [LARGE SCALE GENOMIC DNA]</scope>
</reference>
<reference evidence="5 6" key="2">
    <citation type="submission" date="2023-11" db="UniProtKB">
        <authorList>
            <consortium name="WormBaseParasite"/>
        </authorList>
    </citation>
    <scope>IDENTIFICATION</scope>
</reference>
<dbReference type="PANTHER" id="PTHR21549:SF1">
    <property type="entry name" value="COILED-COIL DOMAIN-CONTAINING PROTEIN 148"/>
    <property type="match status" value="1"/>
</dbReference>
<feature type="region of interest" description="Disordered" evidence="3">
    <location>
        <begin position="482"/>
        <end position="501"/>
    </location>
</feature>
<dbReference type="InterPro" id="IPR039902">
    <property type="entry name" value="CCDC148/CCDC112"/>
</dbReference>
<evidence type="ECO:0000313" key="4">
    <source>
        <dbReference type="Proteomes" id="UP000050795"/>
    </source>
</evidence>
<proteinExistence type="predicted"/>
<organism evidence="4 6">
    <name type="scientific">Trichobilharzia regenti</name>
    <name type="common">Nasal bird schistosome</name>
    <dbReference type="NCBI Taxonomy" id="157069"/>
    <lineage>
        <taxon>Eukaryota</taxon>
        <taxon>Metazoa</taxon>
        <taxon>Spiralia</taxon>
        <taxon>Lophotrochozoa</taxon>
        <taxon>Platyhelminthes</taxon>
        <taxon>Trematoda</taxon>
        <taxon>Digenea</taxon>
        <taxon>Strigeidida</taxon>
        <taxon>Schistosomatoidea</taxon>
        <taxon>Schistosomatidae</taxon>
        <taxon>Trichobilharzia</taxon>
    </lineage>
</organism>
<dbReference type="WBParaSite" id="TREG1_40390.3">
    <property type="protein sequence ID" value="TREG1_40390.3"/>
    <property type="gene ID" value="TREG1_40390"/>
</dbReference>
<dbReference type="AlphaFoldDB" id="A0AA85JTQ0"/>
<evidence type="ECO:0000256" key="1">
    <source>
        <dbReference type="ARBA" id="ARBA00023054"/>
    </source>
</evidence>
<evidence type="ECO:0000313" key="5">
    <source>
        <dbReference type="WBParaSite" id="TREG1_40390.2"/>
    </source>
</evidence>